<keyword evidence="4" id="KW-0256">Endoplasmic reticulum</keyword>
<accession>A0A158PEI4</accession>
<dbReference type="PANTHER" id="PTHR21661">
    <property type="entry name" value="EPOXIDE HYDROLASE 1-RELATED"/>
    <property type="match status" value="1"/>
</dbReference>
<dbReference type="OrthoDB" id="7130006at2759"/>
<dbReference type="PANTHER" id="PTHR21661:SF16">
    <property type="entry name" value="EPOXIDE HYDROLASE"/>
    <property type="match status" value="1"/>
</dbReference>
<organism evidence="9">
    <name type="scientific">Angiostrongylus costaricensis</name>
    <name type="common">Nematode worm</name>
    <dbReference type="NCBI Taxonomy" id="334426"/>
    <lineage>
        <taxon>Eukaryota</taxon>
        <taxon>Metazoa</taxon>
        <taxon>Ecdysozoa</taxon>
        <taxon>Nematoda</taxon>
        <taxon>Chromadorea</taxon>
        <taxon>Rhabditida</taxon>
        <taxon>Rhabditina</taxon>
        <taxon>Rhabditomorpha</taxon>
        <taxon>Strongyloidea</taxon>
        <taxon>Metastrongylidae</taxon>
        <taxon>Angiostrongylus</taxon>
    </lineage>
</organism>
<feature type="signal peptide" evidence="5">
    <location>
        <begin position="1"/>
        <end position="24"/>
    </location>
</feature>
<evidence type="ECO:0000313" key="7">
    <source>
        <dbReference type="EMBL" id="VDM53624.1"/>
    </source>
</evidence>
<sequence>MASSRRRLCHFVVVFHFLLSWIFHGRLHYDAYWGAGEGAKDDERVSLFSVDIPEEKSRLKNSITMDLLNLTHMLKTFDWVQHQNFLNTFKQYRTEIEGLSIHFLRVSIPKEAGKDTVPIVLLHGFPGCYWDFYKVIPNLANPARFGFEFGVKRTIVFDVIVPSLPGFVFSTKPSKAGEFLLISVLGSEVAAVIGALYPYNVRGVHVSNPVVHPKFSPQVPFFMIIPVHHEFRISGDALVSSVVGTSSYLMSVWSFFSSRDPPILPNRLFTLDELATISYLYYLSETTPHALRIMRNFFDSYLLQVRVPSAILQSPDVPWHSSKSICRHRFLNLTSYTKAPKGGVFQHLQDPNTFAADIFRFVELVLI</sequence>
<keyword evidence="2 4" id="KW-0058">Aromatic hydrocarbons catabolism</keyword>
<reference evidence="7 8" key="2">
    <citation type="submission" date="2018-11" db="EMBL/GenBank/DDBJ databases">
        <authorList>
            <consortium name="Pathogen Informatics"/>
        </authorList>
    </citation>
    <scope>NUCLEOTIDE SEQUENCE [LARGE SCALE GENOMIC DNA]</scope>
    <source>
        <strain evidence="7 8">Costa Rica</strain>
    </source>
</reference>
<keyword evidence="8" id="KW-1185">Reference proteome</keyword>
<dbReference type="InterPro" id="IPR016292">
    <property type="entry name" value="Epoxide_hydrolase"/>
</dbReference>
<gene>
    <name evidence="7" type="ORF">ACOC_LOCUS2039</name>
</gene>
<dbReference type="InterPro" id="IPR029058">
    <property type="entry name" value="AB_hydrolase_fold"/>
</dbReference>
<reference evidence="9" key="1">
    <citation type="submission" date="2016-04" db="UniProtKB">
        <authorList>
            <consortium name="WormBaseParasite"/>
        </authorList>
    </citation>
    <scope>IDENTIFICATION</scope>
</reference>
<comment type="subcellular location">
    <subcellularLocation>
        <location evidence="4">Endoplasmic reticulum membrane</location>
    </subcellularLocation>
</comment>
<dbReference type="GO" id="GO:0033961">
    <property type="term" value="F:cis-stilbene-oxide hydrolase activity"/>
    <property type="evidence" value="ECO:0007669"/>
    <property type="project" value="UniProtKB-UniRule"/>
</dbReference>
<comment type="catalytic activity">
    <reaction evidence="4">
        <text>cis-stilbene oxide + H2O = (1R,2R)-hydrobenzoin</text>
        <dbReference type="Rhea" id="RHEA:23900"/>
        <dbReference type="ChEBI" id="CHEBI:15377"/>
        <dbReference type="ChEBI" id="CHEBI:50004"/>
        <dbReference type="ChEBI" id="CHEBI:50014"/>
        <dbReference type="EC" id="3.3.2.9"/>
    </reaction>
</comment>
<keyword evidence="4" id="KW-0472">Membrane</keyword>
<evidence type="ECO:0000313" key="8">
    <source>
        <dbReference type="Proteomes" id="UP000267027"/>
    </source>
</evidence>
<dbReference type="InterPro" id="IPR010497">
    <property type="entry name" value="Epoxide_hydro_N"/>
</dbReference>
<dbReference type="Pfam" id="PF06441">
    <property type="entry name" value="EHN"/>
    <property type="match status" value="1"/>
</dbReference>
<feature type="domain" description="Epoxide hydrolase N-terminal" evidence="6">
    <location>
        <begin position="72"/>
        <end position="132"/>
    </location>
</feature>
<proteinExistence type="inferred from homology"/>
<dbReference type="STRING" id="334426.A0A158PEI4"/>
<evidence type="ECO:0000256" key="2">
    <source>
        <dbReference type="ARBA" id="ARBA00022797"/>
    </source>
</evidence>
<evidence type="ECO:0000313" key="9">
    <source>
        <dbReference type="WBParaSite" id="ACOC_0000203801-mRNA-1"/>
    </source>
</evidence>
<comment type="similarity">
    <text evidence="1 4">Belongs to the peptidase S33 family.</text>
</comment>
<evidence type="ECO:0000259" key="6">
    <source>
        <dbReference type="Pfam" id="PF06441"/>
    </source>
</evidence>
<feature type="chain" id="PRO_5043134998" description="Epoxide hydrolase" evidence="5">
    <location>
        <begin position="25"/>
        <end position="367"/>
    </location>
</feature>
<evidence type="ECO:0000256" key="3">
    <source>
        <dbReference type="ARBA" id="ARBA00022801"/>
    </source>
</evidence>
<dbReference type="EC" id="3.3.2.9" evidence="4"/>
<evidence type="ECO:0000256" key="4">
    <source>
        <dbReference type="PIRNR" id="PIRNR001112"/>
    </source>
</evidence>
<dbReference type="PIRSF" id="PIRSF001112">
    <property type="entry name" value="Epoxide_hydrolase"/>
    <property type="match status" value="1"/>
</dbReference>
<evidence type="ECO:0000256" key="1">
    <source>
        <dbReference type="ARBA" id="ARBA00010088"/>
    </source>
</evidence>
<dbReference type="Gene3D" id="3.40.50.1820">
    <property type="entry name" value="alpha/beta hydrolase"/>
    <property type="match status" value="2"/>
</dbReference>
<dbReference type="WBParaSite" id="ACOC_0000203801-mRNA-1">
    <property type="protein sequence ID" value="ACOC_0000203801-mRNA-1"/>
    <property type="gene ID" value="ACOC_0000203801"/>
</dbReference>
<name>A0A158PEI4_ANGCS</name>
<protein>
    <recommendedName>
        <fullName evidence="4">Epoxide hydrolase</fullName>
        <ecNumber evidence="4">3.3.2.9</ecNumber>
    </recommendedName>
</protein>
<keyword evidence="3 4" id="KW-0378">Hydrolase</keyword>
<dbReference type="OMA" id="IYLYWLT"/>
<dbReference type="GO" id="GO:0005789">
    <property type="term" value="C:endoplasmic reticulum membrane"/>
    <property type="evidence" value="ECO:0007669"/>
    <property type="project" value="UniProtKB-SubCell"/>
</dbReference>
<dbReference type="SUPFAM" id="SSF53474">
    <property type="entry name" value="alpha/beta-Hydrolases"/>
    <property type="match status" value="1"/>
</dbReference>
<dbReference type="AlphaFoldDB" id="A0A158PEI4"/>
<keyword evidence="5" id="KW-0732">Signal</keyword>
<dbReference type="Proteomes" id="UP000267027">
    <property type="component" value="Unassembled WGS sequence"/>
</dbReference>
<evidence type="ECO:0000256" key="5">
    <source>
        <dbReference type="SAM" id="SignalP"/>
    </source>
</evidence>
<dbReference type="EMBL" id="UYYA01000356">
    <property type="protein sequence ID" value="VDM53624.1"/>
    <property type="molecule type" value="Genomic_DNA"/>
</dbReference>
<dbReference type="GO" id="GO:0097176">
    <property type="term" value="P:epoxide metabolic process"/>
    <property type="evidence" value="ECO:0007669"/>
    <property type="project" value="TreeGrafter"/>
</dbReference>
<comment type="catalytic activity">
    <reaction evidence="4">
        <text>1-(4-methoxyphenyl)-N-methyl-N-[(3-methyloxetan-3-yl)methyl]methanamine + H2O = 2-{[(4-methoxybenzyl)(methyl)amino]methyl}-2-methylpropane-1,3-diol</text>
        <dbReference type="Rhea" id="RHEA:55764"/>
        <dbReference type="ChEBI" id="CHEBI:15377"/>
        <dbReference type="ChEBI" id="CHEBI:139161"/>
        <dbReference type="ChEBI" id="CHEBI:139164"/>
        <dbReference type="EC" id="3.3.2.9"/>
    </reaction>
</comment>